<dbReference type="Gene3D" id="1.10.1060.10">
    <property type="entry name" value="Alpha-helical ferredoxin"/>
    <property type="match status" value="1"/>
</dbReference>
<evidence type="ECO:0000313" key="12">
    <source>
        <dbReference type="EMBL" id="KAF3434743.1"/>
    </source>
</evidence>
<keyword evidence="5" id="KW-0001">2Fe-2S</keyword>
<evidence type="ECO:0000256" key="6">
    <source>
        <dbReference type="ARBA" id="ARBA00022723"/>
    </source>
</evidence>
<keyword evidence="8" id="KW-0408">Iron</keyword>
<dbReference type="InterPro" id="IPR004489">
    <property type="entry name" value="Succ_DH/fum_Rdtase_Fe-S"/>
</dbReference>
<dbReference type="Proteomes" id="UP000796880">
    <property type="component" value="Unassembled WGS sequence"/>
</dbReference>
<evidence type="ECO:0000256" key="2">
    <source>
        <dbReference type="ARBA" id="ARBA00001966"/>
    </source>
</evidence>
<comment type="cofactor">
    <cofactor evidence="10">
        <name>[2Fe-2S] cluster</name>
        <dbReference type="ChEBI" id="CHEBI:190135"/>
    </cofactor>
</comment>
<dbReference type="SUPFAM" id="SSF54292">
    <property type="entry name" value="2Fe-2S ferredoxin-like"/>
    <property type="match status" value="1"/>
</dbReference>
<gene>
    <name evidence="12" type="ORF">FNV43_RR21828</name>
</gene>
<dbReference type="GO" id="GO:0051539">
    <property type="term" value="F:4 iron, 4 sulfur cluster binding"/>
    <property type="evidence" value="ECO:0007669"/>
    <property type="project" value="UniProtKB-KW"/>
</dbReference>
<keyword evidence="4" id="KW-0004">4Fe-4S</keyword>
<dbReference type="InterPro" id="IPR036010">
    <property type="entry name" value="2Fe-2S_ferredoxin-like_sf"/>
</dbReference>
<dbReference type="GO" id="GO:0009055">
    <property type="term" value="F:electron transfer activity"/>
    <property type="evidence" value="ECO:0007669"/>
    <property type="project" value="InterPro"/>
</dbReference>
<keyword evidence="6" id="KW-0479">Metal-binding</keyword>
<dbReference type="Gene3D" id="3.10.20.30">
    <property type="match status" value="1"/>
</dbReference>
<proteinExistence type="inferred from homology"/>
<keyword evidence="9" id="KW-0411">Iron-sulfur</keyword>
<evidence type="ECO:0000259" key="11">
    <source>
        <dbReference type="PROSITE" id="PS51379"/>
    </source>
</evidence>
<dbReference type="EMBL" id="VOIH02000010">
    <property type="protein sequence ID" value="KAF3434743.1"/>
    <property type="molecule type" value="Genomic_DNA"/>
</dbReference>
<comment type="cofactor">
    <cofactor evidence="1">
        <name>[3Fe-4S] cluster</name>
        <dbReference type="ChEBI" id="CHEBI:21137"/>
    </cofactor>
</comment>
<feature type="domain" description="4Fe-4S ferredoxin-type" evidence="11">
    <location>
        <begin position="374"/>
        <end position="404"/>
    </location>
</feature>
<accession>A0A8K0GRZ2</accession>
<dbReference type="PROSITE" id="PS51379">
    <property type="entry name" value="4FE4S_FER_2"/>
    <property type="match status" value="1"/>
</dbReference>
<evidence type="ECO:0000256" key="3">
    <source>
        <dbReference type="ARBA" id="ARBA00009433"/>
    </source>
</evidence>
<dbReference type="AlphaFoldDB" id="A0A8K0GRZ2"/>
<evidence type="ECO:0000256" key="5">
    <source>
        <dbReference type="ARBA" id="ARBA00022714"/>
    </source>
</evidence>
<dbReference type="PANTHER" id="PTHR11921">
    <property type="entry name" value="SUCCINATE DEHYDROGENASE IRON-SULFUR PROTEIN"/>
    <property type="match status" value="1"/>
</dbReference>
<dbReference type="GO" id="GO:0005739">
    <property type="term" value="C:mitochondrion"/>
    <property type="evidence" value="ECO:0007669"/>
    <property type="project" value="TreeGrafter"/>
</dbReference>
<organism evidence="12 13">
    <name type="scientific">Rhamnella rubrinervis</name>
    <dbReference type="NCBI Taxonomy" id="2594499"/>
    <lineage>
        <taxon>Eukaryota</taxon>
        <taxon>Viridiplantae</taxon>
        <taxon>Streptophyta</taxon>
        <taxon>Embryophyta</taxon>
        <taxon>Tracheophyta</taxon>
        <taxon>Spermatophyta</taxon>
        <taxon>Magnoliopsida</taxon>
        <taxon>eudicotyledons</taxon>
        <taxon>Gunneridae</taxon>
        <taxon>Pentapetalae</taxon>
        <taxon>rosids</taxon>
        <taxon>fabids</taxon>
        <taxon>Rosales</taxon>
        <taxon>Rhamnaceae</taxon>
        <taxon>rhamnoid group</taxon>
        <taxon>Rhamneae</taxon>
        <taxon>Rhamnella</taxon>
    </lineage>
</organism>
<dbReference type="PANTHER" id="PTHR11921:SF29">
    <property type="entry name" value="SUCCINATE DEHYDROGENASE [UBIQUINONE] IRON-SULFUR SUBUNIT, MITOCHONDRIAL"/>
    <property type="match status" value="1"/>
</dbReference>
<comment type="similarity">
    <text evidence="3">Belongs to the succinate dehydrogenase/fumarate reductase iron-sulfur protein family.</text>
</comment>
<dbReference type="InterPro" id="IPR009051">
    <property type="entry name" value="Helical_ferredxn"/>
</dbReference>
<dbReference type="GO" id="GO:0022904">
    <property type="term" value="P:respiratory electron transport chain"/>
    <property type="evidence" value="ECO:0007669"/>
    <property type="project" value="TreeGrafter"/>
</dbReference>
<dbReference type="InterPro" id="IPR012675">
    <property type="entry name" value="Beta-grasp_dom_sf"/>
</dbReference>
<dbReference type="SUPFAM" id="SSF46548">
    <property type="entry name" value="alpha-helical ferredoxin"/>
    <property type="match status" value="1"/>
</dbReference>
<evidence type="ECO:0000313" key="13">
    <source>
        <dbReference type="Proteomes" id="UP000796880"/>
    </source>
</evidence>
<dbReference type="InterPro" id="IPR025846">
    <property type="entry name" value="TBL_N"/>
</dbReference>
<evidence type="ECO:0000256" key="1">
    <source>
        <dbReference type="ARBA" id="ARBA00001927"/>
    </source>
</evidence>
<reference evidence="12" key="1">
    <citation type="submission" date="2020-03" db="EMBL/GenBank/DDBJ databases">
        <title>A high-quality chromosome-level genome assembly of a woody plant with both climbing and erect habits, Rhamnella rubrinervis.</title>
        <authorList>
            <person name="Lu Z."/>
            <person name="Yang Y."/>
            <person name="Zhu X."/>
            <person name="Sun Y."/>
        </authorList>
    </citation>
    <scope>NUCLEOTIDE SEQUENCE</scope>
    <source>
        <strain evidence="12">BYM</strain>
        <tissue evidence="12">Leaf</tissue>
    </source>
</reference>
<keyword evidence="13" id="KW-1185">Reference proteome</keyword>
<dbReference type="GO" id="GO:0046872">
    <property type="term" value="F:metal ion binding"/>
    <property type="evidence" value="ECO:0007669"/>
    <property type="project" value="UniProtKB-KW"/>
</dbReference>
<dbReference type="Pfam" id="PF14416">
    <property type="entry name" value="PMR5N"/>
    <property type="match status" value="1"/>
</dbReference>
<evidence type="ECO:0000256" key="4">
    <source>
        <dbReference type="ARBA" id="ARBA00022485"/>
    </source>
</evidence>
<comment type="caution">
    <text evidence="12">The sequence shown here is derived from an EMBL/GenBank/DDBJ whole genome shotgun (WGS) entry which is preliminary data.</text>
</comment>
<dbReference type="InterPro" id="IPR017896">
    <property type="entry name" value="4Fe4S_Fe-S-bd"/>
</dbReference>
<evidence type="ECO:0000256" key="10">
    <source>
        <dbReference type="ARBA" id="ARBA00034078"/>
    </source>
</evidence>
<dbReference type="Pfam" id="PF13085">
    <property type="entry name" value="Fer2_3"/>
    <property type="match status" value="1"/>
</dbReference>
<evidence type="ECO:0000256" key="8">
    <source>
        <dbReference type="ARBA" id="ARBA00023004"/>
    </source>
</evidence>
<dbReference type="InterPro" id="IPR025192">
    <property type="entry name" value="Succ_DH/fum_Rdtase_N"/>
</dbReference>
<dbReference type="GO" id="GO:0016491">
    <property type="term" value="F:oxidoreductase activity"/>
    <property type="evidence" value="ECO:0007669"/>
    <property type="project" value="UniProtKB-KW"/>
</dbReference>
<sequence>MNNTDVSTQHLTVRIFDDEGVQASELIGCAHVALKDLIPASELIRNNVEPIIEQHRPVVLSSLKFSKLTLGTVAPQFTGVSIIDEESKSGAVTMELEMQWDGHPNIVLDVKTRVGVGLPIQSFGGFHTDPGLCMDSKSVVDLIEASSGVHFSGFHMNGLEQRHTEVEQPTTSATDNMHKQPFVIELRRSLYTNSSCAMIPDSKNCFKNGREANEFLNWRWKPNECGLPRFDPKAFLEMKIGALENLDGFCVEDKDAVVRPTRSGTDDPRPMVLDALIKIKNEMDSKLMFRHSCWEGIYGSCAMNIDGCNGLTCLTKIESGTNTTITLLPNMFVIKDLVVDMTNFYNQYKSKEPWLKRKNPPPVPGKDILQSKKDRAKLDGMYECIPCAYCSTSCPSYCWNPESYLGPVALLHANWDGVSESQFNQVLNMELDQVIEVLRAEHCPLDLVTQINILCIFQACKFLDENWSPKLW</sequence>
<dbReference type="NCBIfam" id="TIGR00384">
    <property type="entry name" value="dhsB"/>
    <property type="match status" value="1"/>
</dbReference>
<evidence type="ECO:0000256" key="9">
    <source>
        <dbReference type="ARBA" id="ARBA00023014"/>
    </source>
</evidence>
<protein>
    <recommendedName>
        <fullName evidence="11">4Fe-4S ferredoxin-type domain-containing protein</fullName>
    </recommendedName>
</protein>
<dbReference type="OrthoDB" id="1750615at2759"/>
<dbReference type="GO" id="GO:0051537">
    <property type="term" value="F:2 iron, 2 sulfur cluster binding"/>
    <property type="evidence" value="ECO:0007669"/>
    <property type="project" value="UniProtKB-KW"/>
</dbReference>
<comment type="cofactor">
    <cofactor evidence="2">
        <name>[4Fe-4S] cluster</name>
        <dbReference type="ChEBI" id="CHEBI:49883"/>
    </cofactor>
</comment>
<dbReference type="InterPro" id="IPR050573">
    <property type="entry name" value="SDH/FRD_Iron-Sulfur"/>
</dbReference>
<dbReference type="GO" id="GO:0006099">
    <property type="term" value="P:tricarboxylic acid cycle"/>
    <property type="evidence" value="ECO:0007669"/>
    <property type="project" value="InterPro"/>
</dbReference>
<evidence type="ECO:0000256" key="7">
    <source>
        <dbReference type="ARBA" id="ARBA00023002"/>
    </source>
</evidence>
<name>A0A8K0GRZ2_9ROSA</name>
<keyword evidence="7" id="KW-0560">Oxidoreductase</keyword>